<sequence length="61" mass="6697">MRSVRAQRFPVVSFEGDVEPTAGMLRGMIGHDIERGIKRCAEQGEMRVDAANGRAPGAVRR</sequence>
<keyword evidence="2" id="KW-1185">Reference proteome</keyword>
<proteinExistence type="predicted"/>
<evidence type="ECO:0000313" key="2">
    <source>
        <dbReference type="Proteomes" id="UP000182100"/>
    </source>
</evidence>
<organism evidence="1 2">
    <name type="scientific">Streptomyces prasinopilosus</name>
    <dbReference type="NCBI Taxonomy" id="67344"/>
    <lineage>
        <taxon>Bacteria</taxon>
        <taxon>Bacillati</taxon>
        <taxon>Actinomycetota</taxon>
        <taxon>Actinomycetes</taxon>
        <taxon>Kitasatosporales</taxon>
        <taxon>Streptomycetaceae</taxon>
        <taxon>Streptomyces</taxon>
    </lineage>
</organism>
<accession>A0A1G6V0M4</accession>
<dbReference type="EMBL" id="FMZK01000008">
    <property type="protein sequence ID" value="SDD47062.1"/>
    <property type="molecule type" value="Genomic_DNA"/>
</dbReference>
<name>A0A1G6V0M4_9ACTN</name>
<reference evidence="2" key="1">
    <citation type="submission" date="2016-10" db="EMBL/GenBank/DDBJ databases">
        <authorList>
            <person name="Varghese N."/>
            <person name="Submissions S."/>
        </authorList>
    </citation>
    <scope>NUCLEOTIDE SEQUENCE [LARGE SCALE GENOMIC DNA]</scope>
    <source>
        <strain evidence="2">CGMCC 4.3504</strain>
    </source>
</reference>
<evidence type="ECO:0000313" key="1">
    <source>
        <dbReference type="EMBL" id="SDD47062.1"/>
    </source>
</evidence>
<dbReference type="STRING" id="67344.SAMN05216505_10853"/>
<gene>
    <name evidence="1" type="ORF">SAMN05216505_10853</name>
</gene>
<dbReference type="AlphaFoldDB" id="A0A1G6V0M4"/>
<dbReference type="Proteomes" id="UP000182100">
    <property type="component" value="Unassembled WGS sequence"/>
</dbReference>
<protein>
    <submittedName>
        <fullName evidence="1">Uncharacterized protein</fullName>
    </submittedName>
</protein>